<proteinExistence type="predicted"/>
<comment type="caution">
    <text evidence="1">The sequence shown here is derived from an EMBL/GenBank/DDBJ whole genome shotgun (WGS) entry which is preliminary data.</text>
</comment>
<reference evidence="1 2" key="1">
    <citation type="submission" date="2019-03" db="EMBL/GenBank/DDBJ databases">
        <title>Flavobacterium LB-D12 sp. nov., isolated from arctic soil.</title>
        <authorList>
            <person name="Chaudhary D.K."/>
        </authorList>
    </citation>
    <scope>NUCLEOTIDE SEQUENCE [LARGE SCALE GENOMIC DNA]</scope>
    <source>
        <strain evidence="1 2">LB-D12</strain>
    </source>
</reference>
<dbReference type="RefSeq" id="WP_132067505.1">
    <property type="nucleotide sequence ID" value="NZ_SMFN01000030.1"/>
</dbReference>
<evidence type="ECO:0000313" key="2">
    <source>
        <dbReference type="Proteomes" id="UP000294644"/>
    </source>
</evidence>
<dbReference type="OrthoDB" id="1450227at2"/>
<protein>
    <submittedName>
        <fullName evidence="1">Uncharacterized protein</fullName>
    </submittedName>
</protein>
<accession>A0A4R5CKJ7</accession>
<dbReference type="AlphaFoldDB" id="A0A4R5CKJ7"/>
<sequence>MLAEHNACASDGRCDFPTIFDVYVKHQSTKNTIILPDAHHELIAKDYVYAIASTIEQFHLGDTFATDYPRQVYIDMAWGGLIGTYIFNKNYPDDPTDKNFNDRERILDRINTELKRTPYQGYTPVGTPCEN</sequence>
<organism evidence="1 2">
    <name type="scientific">Flavobacterium sandaracinum</name>
    <dbReference type="NCBI Taxonomy" id="2541733"/>
    <lineage>
        <taxon>Bacteria</taxon>
        <taxon>Pseudomonadati</taxon>
        <taxon>Bacteroidota</taxon>
        <taxon>Flavobacteriia</taxon>
        <taxon>Flavobacteriales</taxon>
        <taxon>Flavobacteriaceae</taxon>
        <taxon>Flavobacterium</taxon>
    </lineage>
</organism>
<evidence type="ECO:0000313" key="1">
    <source>
        <dbReference type="EMBL" id="TDE00386.1"/>
    </source>
</evidence>
<dbReference type="Proteomes" id="UP000294644">
    <property type="component" value="Unassembled WGS sequence"/>
</dbReference>
<keyword evidence="2" id="KW-1185">Reference proteome</keyword>
<dbReference type="EMBL" id="SMFN01000030">
    <property type="protein sequence ID" value="TDE00386.1"/>
    <property type="molecule type" value="Genomic_DNA"/>
</dbReference>
<name>A0A4R5CKJ7_9FLAO</name>
<gene>
    <name evidence="1" type="ORF">E0F91_16580</name>
</gene>